<dbReference type="AlphaFoldDB" id="A0A7J7NN68"/>
<feature type="domain" description="Proline-tRNA ligase class II C-terminal" evidence="1">
    <location>
        <begin position="11"/>
        <end position="66"/>
    </location>
</feature>
<accession>A0A7J7NN68</accession>
<gene>
    <name evidence="2" type="ORF">GIB67_004976</name>
</gene>
<reference evidence="2 3" key="1">
    <citation type="journal article" date="2020" name="IScience">
        <title>Genome Sequencing of the Endangered Kingdonia uniflora (Circaeasteraceae, Ranunculales) Reveals Potential Mechanisms of Evolutionary Specialization.</title>
        <authorList>
            <person name="Sun Y."/>
            <person name="Deng T."/>
            <person name="Zhang A."/>
            <person name="Moore M.J."/>
            <person name="Landis J.B."/>
            <person name="Lin N."/>
            <person name="Zhang H."/>
            <person name="Zhang X."/>
            <person name="Huang J."/>
            <person name="Zhang X."/>
            <person name="Sun H."/>
            <person name="Wang H."/>
        </authorList>
    </citation>
    <scope>NUCLEOTIDE SEQUENCE [LARGE SCALE GENOMIC DNA]</scope>
    <source>
        <strain evidence="2">TB1705</strain>
        <tissue evidence="2">Leaf</tissue>
    </source>
</reference>
<dbReference type="InterPro" id="IPR017449">
    <property type="entry name" value="Pro-tRNA_synth_II"/>
</dbReference>
<dbReference type="GO" id="GO:0005737">
    <property type="term" value="C:cytoplasm"/>
    <property type="evidence" value="ECO:0007669"/>
    <property type="project" value="InterPro"/>
</dbReference>
<dbReference type="Proteomes" id="UP000541444">
    <property type="component" value="Unassembled WGS sequence"/>
</dbReference>
<evidence type="ECO:0000313" key="3">
    <source>
        <dbReference type="Proteomes" id="UP000541444"/>
    </source>
</evidence>
<comment type="caution">
    <text evidence="2">The sequence shown here is derived from an EMBL/GenBank/DDBJ whole genome shotgun (WGS) entry which is preliminary data.</text>
</comment>
<dbReference type="EMBL" id="JACGCM010000696">
    <property type="protein sequence ID" value="KAF6168424.1"/>
    <property type="molecule type" value="Genomic_DNA"/>
</dbReference>
<dbReference type="GO" id="GO:0004827">
    <property type="term" value="F:proline-tRNA ligase activity"/>
    <property type="evidence" value="ECO:0007669"/>
    <property type="project" value="InterPro"/>
</dbReference>
<dbReference type="GO" id="GO:0005524">
    <property type="term" value="F:ATP binding"/>
    <property type="evidence" value="ECO:0007669"/>
    <property type="project" value="InterPro"/>
</dbReference>
<dbReference type="OrthoDB" id="1350766at2759"/>
<name>A0A7J7NN68_9MAGN</name>
<dbReference type="Gene3D" id="3.30.110.30">
    <property type="entry name" value="C-terminal domain of ProRS"/>
    <property type="match status" value="1"/>
</dbReference>
<dbReference type="Pfam" id="PF09180">
    <property type="entry name" value="ProRS-C_1"/>
    <property type="match status" value="1"/>
</dbReference>
<protein>
    <recommendedName>
        <fullName evidence="1">Proline-tRNA ligase class II C-terminal domain-containing protein</fullName>
    </recommendedName>
</protein>
<keyword evidence="3" id="KW-1185">Reference proteome</keyword>
<evidence type="ECO:0000313" key="2">
    <source>
        <dbReference type="EMBL" id="KAF6168424.1"/>
    </source>
</evidence>
<organism evidence="2 3">
    <name type="scientific">Kingdonia uniflora</name>
    <dbReference type="NCBI Taxonomy" id="39325"/>
    <lineage>
        <taxon>Eukaryota</taxon>
        <taxon>Viridiplantae</taxon>
        <taxon>Streptophyta</taxon>
        <taxon>Embryophyta</taxon>
        <taxon>Tracheophyta</taxon>
        <taxon>Spermatophyta</taxon>
        <taxon>Magnoliopsida</taxon>
        <taxon>Ranunculales</taxon>
        <taxon>Circaeasteraceae</taxon>
        <taxon>Kingdonia</taxon>
    </lineage>
</organism>
<sequence>MGRVYASSKRCDEMEVEEDAKQKTKGKMGAAKSLCTTFDQPKLPTGTRYFATGRLAKKWTNWDRSYLQFCRKI</sequence>
<evidence type="ECO:0000259" key="1">
    <source>
        <dbReference type="Pfam" id="PF09180"/>
    </source>
</evidence>
<dbReference type="GO" id="GO:0006433">
    <property type="term" value="P:prolyl-tRNA aminoacylation"/>
    <property type="evidence" value="ECO:0007669"/>
    <property type="project" value="InterPro"/>
</dbReference>
<proteinExistence type="predicted"/>
<dbReference type="InterPro" id="IPR016061">
    <property type="entry name" value="Pro-tRNA_ligase_II_C"/>
</dbReference>